<keyword evidence="2" id="KW-0547">Nucleotide-binding</keyword>
<name>A0A9K3PL16_9STRA</name>
<keyword evidence="1" id="KW-0436">Ligase</keyword>
<accession>A0A9K3PL16</accession>
<comment type="caution">
    <text evidence="5">The sequence shown here is derived from an EMBL/GenBank/DDBJ whole genome shotgun (WGS) entry which is preliminary data.</text>
</comment>
<feature type="compositionally biased region" description="Polar residues" evidence="4">
    <location>
        <begin position="295"/>
        <end position="306"/>
    </location>
</feature>
<feature type="compositionally biased region" description="Basic and acidic residues" evidence="4">
    <location>
        <begin position="269"/>
        <end position="279"/>
    </location>
</feature>
<dbReference type="PANTHER" id="PTHR11136">
    <property type="entry name" value="FOLYLPOLYGLUTAMATE SYNTHASE-RELATED"/>
    <property type="match status" value="1"/>
</dbReference>
<dbReference type="PANTHER" id="PTHR11136:SF5">
    <property type="entry name" value="FOLYLPOLYGLUTAMATE SYNTHASE, MITOCHONDRIAL"/>
    <property type="match status" value="1"/>
</dbReference>
<feature type="region of interest" description="Disordered" evidence="4">
    <location>
        <begin position="266"/>
        <end position="318"/>
    </location>
</feature>
<protein>
    <submittedName>
        <fullName evidence="5">Bifunctional folylpolyglutamate synthase/ dihydrofolate synthase</fullName>
    </submittedName>
</protein>
<dbReference type="Proteomes" id="UP000693970">
    <property type="component" value="Unassembled WGS sequence"/>
</dbReference>
<dbReference type="GO" id="GO:0005739">
    <property type="term" value="C:mitochondrion"/>
    <property type="evidence" value="ECO:0007669"/>
    <property type="project" value="TreeGrafter"/>
</dbReference>
<dbReference type="GO" id="GO:0005524">
    <property type="term" value="F:ATP binding"/>
    <property type="evidence" value="ECO:0007669"/>
    <property type="project" value="UniProtKB-KW"/>
</dbReference>
<dbReference type="EMBL" id="JAGRRH010000019">
    <property type="protein sequence ID" value="KAG7348869.1"/>
    <property type="molecule type" value="Genomic_DNA"/>
</dbReference>
<evidence type="ECO:0000256" key="3">
    <source>
        <dbReference type="ARBA" id="ARBA00022840"/>
    </source>
</evidence>
<reference evidence="5" key="2">
    <citation type="submission" date="2021-04" db="EMBL/GenBank/DDBJ databases">
        <authorList>
            <person name="Podell S."/>
        </authorList>
    </citation>
    <scope>NUCLEOTIDE SEQUENCE</scope>
    <source>
        <strain evidence="5">Hildebrandi</strain>
    </source>
</reference>
<evidence type="ECO:0000256" key="4">
    <source>
        <dbReference type="SAM" id="MobiDB-lite"/>
    </source>
</evidence>
<feature type="region of interest" description="Disordered" evidence="4">
    <location>
        <begin position="1"/>
        <end position="26"/>
    </location>
</feature>
<proteinExistence type="predicted"/>
<evidence type="ECO:0000256" key="2">
    <source>
        <dbReference type="ARBA" id="ARBA00022741"/>
    </source>
</evidence>
<evidence type="ECO:0000256" key="1">
    <source>
        <dbReference type="ARBA" id="ARBA00022598"/>
    </source>
</evidence>
<sequence>MPSDNSNIFHSADKGGDDDVEEEEKEELLYQSSVDALLSPLHQASSKEVIENSAQRRIKTVQDMRYYWNKLLRGNGHHPQHDNNVSDKYAPALIHITGTKGKGSTACMAESILRHHGYNTGLFTSPHLITVRERIRWNGKPIHPMIFGRVYWKLRKALEIDDHEEDPDLDRPPTLPGYFRMLTLMGLYTFLYELTDRSIDVLILEVGMGGRYDATNFLDTVCFSNVVHGVTLLDLDHTRILGNTLEKIAWEKGGIFACDKASTTLVSKRPSDDQQKDDDGNLNSPAGELEKQTENDSTSAIASTSAYPRVTTEDDEDKKINPQLADVASTKTFYILDSNTDGVLDMMTSCARMEGRGGVLATVDATGKRLKEALHGNPLGLAGEHQYGNATLAVTLCNAVTGNGDISVSSPCTQRALIHASWPARCQTYQPPNDTRFLYLLDGAHTPQSMMATVEWFCHKLNSMYSNPVTKPESMPILVFNTSHERNPLDLLQILIEKLTVLPLEESTTTNCGTAIFPRVYFAASDSTRPSPVPKATAEELLQERGIEIQPNLVVASQGCDDEDKNNRHAWQDTLATIYQHLVASYHVGYPSYKEVVIQTQMTSAEVIHDIHEQYPRRTGTTTTATTIETSPIPVLVTGSLYLVGSFLDALEWEEETSPPE</sequence>
<keyword evidence="6" id="KW-1185">Reference proteome</keyword>
<dbReference type="InterPro" id="IPR001645">
    <property type="entry name" value="Folylpolyglutamate_synth"/>
</dbReference>
<dbReference type="GO" id="GO:0004326">
    <property type="term" value="F:tetrahydrofolylpolyglutamate synthase activity"/>
    <property type="evidence" value="ECO:0007669"/>
    <property type="project" value="InterPro"/>
</dbReference>
<keyword evidence="3" id="KW-0067">ATP-binding</keyword>
<dbReference type="AlphaFoldDB" id="A0A9K3PL16"/>
<dbReference type="GO" id="GO:0005829">
    <property type="term" value="C:cytosol"/>
    <property type="evidence" value="ECO:0007669"/>
    <property type="project" value="TreeGrafter"/>
</dbReference>
<gene>
    <name evidence="5" type="ORF">IV203_011466</name>
</gene>
<reference evidence="5" key="1">
    <citation type="journal article" date="2021" name="Sci. Rep.">
        <title>Diploid genomic architecture of Nitzschia inconspicua, an elite biomass production diatom.</title>
        <authorList>
            <person name="Oliver A."/>
            <person name="Podell S."/>
            <person name="Pinowska A."/>
            <person name="Traller J.C."/>
            <person name="Smith S.R."/>
            <person name="McClure R."/>
            <person name="Beliaev A."/>
            <person name="Bohutskyi P."/>
            <person name="Hill E.A."/>
            <person name="Rabines A."/>
            <person name="Zheng H."/>
            <person name="Allen L.Z."/>
            <person name="Kuo A."/>
            <person name="Grigoriev I.V."/>
            <person name="Allen A.E."/>
            <person name="Hazlebeck D."/>
            <person name="Allen E.E."/>
        </authorList>
    </citation>
    <scope>NUCLEOTIDE SEQUENCE</scope>
    <source>
        <strain evidence="5">Hildebrandi</strain>
    </source>
</reference>
<evidence type="ECO:0000313" key="5">
    <source>
        <dbReference type="EMBL" id="KAG7348869.1"/>
    </source>
</evidence>
<dbReference type="NCBIfam" id="TIGR01499">
    <property type="entry name" value="folC"/>
    <property type="match status" value="1"/>
</dbReference>
<evidence type="ECO:0000313" key="6">
    <source>
        <dbReference type="Proteomes" id="UP000693970"/>
    </source>
</evidence>
<dbReference type="OrthoDB" id="5212574at2759"/>
<organism evidence="5 6">
    <name type="scientific">Nitzschia inconspicua</name>
    <dbReference type="NCBI Taxonomy" id="303405"/>
    <lineage>
        <taxon>Eukaryota</taxon>
        <taxon>Sar</taxon>
        <taxon>Stramenopiles</taxon>
        <taxon>Ochrophyta</taxon>
        <taxon>Bacillariophyta</taxon>
        <taxon>Bacillariophyceae</taxon>
        <taxon>Bacillariophycidae</taxon>
        <taxon>Bacillariales</taxon>
        <taxon>Bacillariaceae</taxon>
        <taxon>Nitzschia</taxon>
    </lineage>
</organism>